<evidence type="ECO:0000256" key="1">
    <source>
        <dbReference type="ARBA" id="ARBA00004651"/>
    </source>
</evidence>
<dbReference type="STRING" id="7994.ENSAMXP00000028262"/>
<keyword evidence="6 15" id="KW-0472">Membrane</keyword>
<dbReference type="Bgee" id="ENSAMXG00000040345">
    <property type="expression patterns" value="Expressed in liver and 3 other cell types or tissues"/>
</dbReference>
<dbReference type="InterPro" id="IPR008365">
    <property type="entry name" value="Prostanoid_rcpt"/>
</dbReference>
<proteinExistence type="inferred from homology"/>
<dbReference type="AlphaFoldDB" id="A0A3B1IEB9"/>
<reference evidence="17" key="4">
    <citation type="submission" date="2025-09" db="UniProtKB">
        <authorList>
            <consortium name="Ensembl"/>
        </authorList>
    </citation>
    <scope>IDENTIFICATION</scope>
</reference>
<evidence type="ECO:0000256" key="6">
    <source>
        <dbReference type="ARBA" id="ARBA00023136"/>
    </source>
</evidence>
<dbReference type="Pfam" id="PF00001">
    <property type="entry name" value="7tm_1"/>
    <property type="match status" value="1"/>
</dbReference>
<dbReference type="Proteomes" id="UP000018467">
    <property type="component" value="Unassembled WGS sequence"/>
</dbReference>
<evidence type="ECO:0000256" key="12">
    <source>
        <dbReference type="ARBA" id="ARBA00067998"/>
    </source>
</evidence>
<accession>A0A3B1IEB9</accession>
<dbReference type="InterPro" id="IPR000276">
    <property type="entry name" value="GPCR_Rhodpsn"/>
</dbReference>
<dbReference type="Gene3D" id="1.20.1070.10">
    <property type="entry name" value="Rhodopsin 7-helix transmembrane proteins"/>
    <property type="match status" value="1"/>
</dbReference>
<evidence type="ECO:0000256" key="3">
    <source>
        <dbReference type="ARBA" id="ARBA00022692"/>
    </source>
</evidence>
<evidence type="ECO:0000256" key="5">
    <source>
        <dbReference type="ARBA" id="ARBA00023040"/>
    </source>
</evidence>
<evidence type="ECO:0000256" key="2">
    <source>
        <dbReference type="ARBA" id="ARBA00022475"/>
    </source>
</evidence>
<evidence type="ECO:0000259" key="16">
    <source>
        <dbReference type="PROSITE" id="PS50262"/>
    </source>
</evidence>
<evidence type="ECO:0000256" key="7">
    <source>
        <dbReference type="ARBA" id="ARBA00023157"/>
    </source>
</evidence>
<evidence type="ECO:0000256" key="9">
    <source>
        <dbReference type="ARBA" id="ARBA00023180"/>
    </source>
</evidence>
<keyword evidence="7" id="KW-1015">Disulfide bond</keyword>
<dbReference type="PANTHER" id="PTHR11866:SF8">
    <property type="entry name" value="PROSTAGLANDIN E2 RECEPTOR EP2 SUBTYPE"/>
    <property type="match status" value="1"/>
</dbReference>
<dbReference type="GO" id="GO:0005886">
    <property type="term" value="C:plasma membrane"/>
    <property type="evidence" value="ECO:0007669"/>
    <property type="project" value="UniProtKB-SubCell"/>
</dbReference>
<dbReference type="GO" id="GO:0007189">
    <property type="term" value="P:adenylate cyclase-activating G protein-coupled receptor signaling pathway"/>
    <property type="evidence" value="ECO:0007669"/>
    <property type="project" value="TreeGrafter"/>
</dbReference>
<evidence type="ECO:0000256" key="4">
    <source>
        <dbReference type="ARBA" id="ARBA00022989"/>
    </source>
</evidence>
<keyword evidence="3 14" id="KW-0812">Transmembrane</keyword>
<keyword evidence="8 14" id="KW-0675">Receptor</keyword>
<dbReference type="Ensembl" id="ENSAMXT00000037806.1">
    <property type="protein sequence ID" value="ENSAMXP00000028262.1"/>
    <property type="gene ID" value="ENSAMXG00000040345.1"/>
</dbReference>
<dbReference type="GO" id="GO:0006954">
    <property type="term" value="P:inflammatory response"/>
    <property type="evidence" value="ECO:0007669"/>
    <property type="project" value="TreeGrafter"/>
</dbReference>
<dbReference type="PRINTS" id="PR01788">
    <property type="entry name" value="PROSTANOIDR"/>
</dbReference>
<feature type="transmembrane region" description="Helical" evidence="15">
    <location>
        <begin position="101"/>
        <end position="123"/>
    </location>
</feature>
<feature type="domain" description="G-protein coupled receptors family 1 profile" evidence="16">
    <location>
        <begin position="33"/>
        <end position="308"/>
    </location>
</feature>
<dbReference type="PROSITE" id="PS50262">
    <property type="entry name" value="G_PROTEIN_RECEP_F1_2"/>
    <property type="match status" value="1"/>
</dbReference>
<sequence>MDNGITWYRGATVEPEGGSPEVSALMFVAGVLGNVLALVVLELRRRRRHCTLFRVLVTALVVTDLAGTCMISPLVQVAHALNTSLVGMGGMKNNGTGPVCAYFGFTMTFFSLSTLALLLAMTLERCIAIAWPYQYGRRVNIRYGLVAVPTVYALSAAFCALPFAGFGGYVQYQPGTWCFINMNPQDHEHEDKVFANVYATLMLAMVLMVVACNCLVAYHLVLMYRRRSGTRGCTVVCGKKDRRHYSLAEEVEHLILLVFMTVIFVICSLPLMIRVYINSTDKMKKNHKADLDALRYMSVNSIIDPWAFIILSPSVLRFFWGALCKASDRGASYRTSLAKGSGHPLELCQNNAISTDITHFNKSAQML</sequence>
<dbReference type="GO" id="GO:0004957">
    <property type="term" value="F:prostaglandin E receptor activity"/>
    <property type="evidence" value="ECO:0007669"/>
    <property type="project" value="TreeGrafter"/>
</dbReference>
<dbReference type="FunFam" id="1.20.1070.10:FF:000212">
    <property type="entry name" value="Prostaglandin E2 receptor EP2 subtype"/>
    <property type="match status" value="1"/>
</dbReference>
<feature type="transmembrane region" description="Helical" evidence="15">
    <location>
        <begin position="297"/>
        <end position="320"/>
    </location>
</feature>
<evidence type="ECO:0000256" key="14">
    <source>
        <dbReference type="RuleBase" id="RU000688"/>
    </source>
</evidence>
<evidence type="ECO:0000256" key="10">
    <source>
        <dbReference type="ARBA" id="ARBA00023224"/>
    </source>
</evidence>
<keyword evidence="5 14" id="KW-0297">G-protein coupled receptor</keyword>
<feature type="transmembrane region" description="Helical" evidence="15">
    <location>
        <begin position="143"/>
        <end position="164"/>
    </location>
</feature>
<protein>
    <recommendedName>
        <fullName evidence="12">Prostaglandin E2 receptor EP2 subtype</fullName>
    </recommendedName>
    <alternativeName>
        <fullName evidence="13">Prostanoid EP2 receptor</fullName>
    </alternativeName>
</protein>
<keyword evidence="18" id="KW-1185">Reference proteome</keyword>
<reference evidence="18" key="1">
    <citation type="submission" date="2013-03" db="EMBL/GenBank/DDBJ databases">
        <authorList>
            <person name="Jeffery W."/>
            <person name="Warren W."/>
            <person name="Wilson R.K."/>
        </authorList>
    </citation>
    <scope>NUCLEOTIDE SEQUENCE</scope>
    <source>
        <strain evidence="18">female</strain>
    </source>
</reference>
<reference evidence="18" key="2">
    <citation type="journal article" date="2014" name="Nat. Commun.">
        <title>The cavefish genome reveals candidate genes for eye loss.</title>
        <authorList>
            <person name="McGaugh S.E."/>
            <person name="Gross J.B."/>
            <person name="Aken B."/>
            <person name="Blin M."/>
            <person name="Borowsky R."/>
            <person name="Chalopin D."/>
            <person name="Hinaux H."/>
            <person name="Jeffery W.R."/>
            <person name="Keene A."/>
            <person name="Ma L."/>
            <person name="Minx P."/>
            <person name="Murphy D."/>
            <person name="O'Quin K.E."/>
            <person name="Retaux S."/>
            <person name="Rohner N."/>
            <person name="Searle S.M."/>
            <person name="Stahl B.A."/>
            <person name="Tabin C."/>
            <person name="Volff J.N."/>
            <person name="Yoshizawa M."/>
            <person name="Warren W.C."/>
        </authorList>
    </citation>
    <scope>NUCLEOTIDE SEQUENCE [LARGE SCALE GENOMIC DNA]</scope>
    <source>
        <strain evidence="18">female</strain>
    </source>
</reference>
<feature type="transmembrane region" description="Helical" evidence="15">
    <location>
        <begin position="55"/>
        <end position="81"/>
    </location>
</feature>
<dbReference type="InParanoid" id="A0A3B1IEB9"/>
<feature type="transmembrane region" description="Helical" evidence="15">
    <location>
        <begin position="254"/>
        <end position="277"/>
    </location>
</feature>
<dbReference type="GeneTree" id="ENSGT01050000244902"/>
<keyword evidence="4 15" id="KW-1133">Transmembrane helix</keyword>
<comment type="subcellular location">
    <subcellularLocation>
        <location evidence="1">Cell membrane</location>
        <topology evidence="1">Multi-pass membrane protein</topology>
    </subcellularLocation>
</comment>
<evidence type="ECO:0000313" key="17">
    <source>
        <dbReference type="Ensembl" id="ENSAMXP00000028262.1"/>
    </source>
</evidence>
<keyword evidence="2" id="KW-1003">Cell membrane</keyword>
<feature type="transmembrane region" description="Helical" evidence="15">
    <location>
        <begin position="22"/>
        <end position="43"/>
    </location>
</feature>
<evidence type="ECO:0000256" key="15">
    <source>
        <dbReference type="SAM" id="Phobius"/>
    </source>
</evidence>
<evidence type="ECO:0000313" key="18">
    <source>
        <dbReference type="Proteomes" id="UP000018467"/>
    </source>
</evidence>
<dbReference type="PRINTS" id="PR00237">
    <property type="entry name" value="GPCRRHODOPSN"/>
</dbReference>
<organism evidence="17 18">
    <name type="scientific">Astyanax mexicanus</name>
    <name type="common">Blind cave fish</name>
    <name type="synonym">Astyanax fasciatus mexicanus</name>
    <dbReference type="NCBI Taxonomy" id="7994"/>
    <lineage>
        <taxon>Eukaryota</taxon>
        <taxon>Metazoa</taxon>
        <taxon>Chordata</taxon>
        <taxon>Craniata</taxon>
        <taxon>Vertebrata</taxon>
        <taxon>Euteleostomi</taxon>
        <taxon>Actinopterygii</taxon>
        <taxon>Neopterygii</taxon>
        <taxon>Teleostei</taxon>
        <taxon>Ostariophysi</taxon>
        <taxon>Characiformes</taxon>
        <taxon>Characoidei</taxon>
        <taxon>Acestrorhamphidae</taxon>
        <taxon>Acestrorhamphinae</taxon>
        <taxon>Astyanax</taxon>
    </lineage>
</organism>
<feature type="transmembrane region" description="Helical" evidence="15">
    <location>
        <begin position="197"/>
        <end position="221"/>
    </location>
</feature>
<keyword evidence="10 14" id="KW-0807">Transducer</keyword>
<comment type="function">
    <text evidence="11">Receptor for prostaglandin E2 (PGE2). The activity of this receptor is mediated by G(s) proteins that stimulate adenylate cyclase. The subsequent raise in intracellular cAMP is responsible for the relaxing effect of this receptor on smooth muscle.</text>
</comment>
<keyword evidence="9" id="KW-0325">Glycoprotein</keyword>
<comment type="similarity">
    <text evidence="14">Belongs to the G-protein coupled receptor 1 family.</text>
</comment>
<name>A0A3B1IEB9_ASTMX</name>
<dbReference type="PROSITE" id="PS00237">
    <property type="entry name" value="G_PROTEIN_RECEP_F1_1"/>
    <property type="match status" value="1"/>
</dbReference>
<dbReference type="GO" id="GO:0007204">
    <property type="term" value="P:positive regulation of cytosolic calcium ion concentration"/>
    <property type="evidence" value="ECO:0007669"/>
    <property type="project" value="TreeGrafter"/>
</dbReference>
<reference evidence="17" key="3">
    <citation type="submission" date="2025-08" db="UniProtKB">
        <authorList>
            <consortium name="Ensembl"/>
        </authorList>
    </citation>
    <scope>IDENTIFICATION</scope>
</reference>
<dbReference type="PANTHER" id="PTHR11866">
    <property type="entry name" value="G-PROTEIN COUPLED RECEPTOR FAMILY 1 MEMBER"/>
    <property type="match status" value="1"/>
</dbReference>
<dbReference type="SUPFAM" id="SSF81321">
    <property type="entry name" value="Family A G protein-coupled receptor-like"/>
    <property type="match status" value="1"/>
</dbReference>
<evidence type="ECO:0000256" key="11">
    <source>
        <dbReference type="ARBA" id="ARBA00055790"/>
    </source>
</evidence>
<dbReference type="GO" id="GO:0071380">
    <property type="term" value="P:cellular response to prostaglandin E stimulus"/>
    <property type="evidence" value="ECO:0007669"/>
    <property type="project" value="TreeGrafter"/>
</dbReference>
<evidence type="ECO:0000256" key="8">
    <source>
        <dbReference type="ARBA" id="ARBA00023170"/>
    </source>
</evidence>
<evidence type="ECO:0000256" key="13">
    <source>
        <dbReference type="ARBA" id="ARBA00080542"/>
    </source>
</evidence>
<dbReference type="InterPro" id="IPR017452">
    <property type="entry name" value="GPCR_Rhodpsn_7TM"/>
</dbReference>